<protein>
    <recommendedName>
        <fullName evidence="5">Aminopeptidase N</fullName>
        <ecNumber evidence="4">3.4.11.2</ecNumber>
    </recommendedName>
    <alternativeName>
        <fullName evidence="12">Alanine aminopeptidase</fullName>
    </alternativeName>
    <alternativeName>
        <fullName evidence="13">Lysyl aminopeptidase</fullName>
    </alternativeName>
</protein>
<evidence type="ECO:0000256" key="3">
    <source>
        <dbReference type="ARBA" id="ARBA00010136"/>
    </source>
</evidence>
<dbReference type="Pfam" id="PF01433">
    <property type="entry name" value="Peptidase_M1"/>
    <property type="match status" value="1"/>
</dbReference>
<sequence>MVSNFNLLRSEAAARKARVSVHHYDVDLDLCQAADLSIPGFSSRTIIKFSATGTAGTFLDFIGLSVESVELNGEQLNVADVVDAQRINLPTLAADNEVTVCATAAYSSSGEGLHRFVDPADGQTYTYTQYEPADARRVFANFEQPDLKAPFTFHVTANSDWEVASNQSITNRAELPETGASRWDFATTAPISTYITTILAGPYFKAQDHFSMVFGDESSHPGETLEIPLAAYCRASLAPHFDTAEIFKVTKAGLKYFNELFDFPYPFGKYDQAFVPEYNLGAMENPGLVTFTEAYIYTSRTTDTAYQRRATTIMHEMAHMWFGDLVTMSWWDDLWLKESFADFMGNLAVAEATPWGPKAWTMFASQRKAWAYTQDQLPTTHPITADIPDLEAAKANFDGITYAKGASALKQLVAYVGQDAFVAGSREYFKTHQYSNTKLNDLLAPLSAASGRDLSEWAKLWLQTSGMSTLAPSIKTADGKIASLSIRQDAIDPITGLEALRPHRLTVGIFMYDAGSLVRTHSITLDVAGEVTEVPRAAGLPTPDLLLINDEDHSYAKVRFDAGSLATALTAVKTIADPLSRSLVWSALWNATRDALLPAEQYLAAVVDQAGGDSDISLLQTLADNALEALNSYCPAANRPAARERLIAGVTTHLANAVPSSDEQLVWARTLARLGRGTDSLIKFSRALLSGRAVPTGLSVDGSLRWLLWQQLAARGAATKQELDAELAANTTAEYRASHCTAIAALPDVQLKSLRWMEIVEEETLSNQLLGATIAGFTMAGPDLLDPYTEPYFQAIERVWNGRSLEIAGRIVRGLFPAHQDLLPGTEPERHPVVVRTDAWLGSTTTAAHGLRRIVLEQRDQLVRALRAQAQQA</sequence>
<dbReference type="GO" id="GO:0005615">
    <property type="term" value="C:extracellular space"/>
    <property type="evidence" value="ECO:0007669"/>
    <property type="project" value="TreeGrafter"/>
</dbReference>
<dbReference type="EMBL" id="FNTV01000001">
    <property type="protein sequence ID" value="SEE46607.1"/>
    <property type="molecule type" value="Genomic_DNA"/>
</dbReference>
<dbReference type="Pfam" id="PF17900">
    <property type="entry name" value="Peptidase_M1_N"/>
    <property type="match status" value="1"/>
</dbReference>
<evidence type="ECO:0000256" key="12">
    <source>
        <dbReference type="ARBA" id="ARBA00029811"/>
    </source>
</evidence>
<evidence type="ECO:0000259" key="16">
    <source>
        <dbReference type="Pfam" id="PF17900"/>
    </source>
</evidence>
<evidence type="ECO:0000256" key="13">
    <source>
        <dbReference type="ARBA" id="ARBA00031533"/>
    </source>
</evidence>
<dbReference type="EC" id="3.4.11.2" evidence="4"/>
<dbReference type="SUPFAM" id="SSF55486">
    <property type="entry name" value="Metalloproteases ('zincins'), catalytic domain"/>
    <property type="match status" value="1"/>
</dbReference>
<evidence type="ECO:0000256" key="9">
    <source>
        <dbReference type="ARBA" id="ARBA00022801"/>
    </source>
</evidence>
<organism evidence="17 18">
    <name type="scientific">Arthrobacter alpinus</name>
    <dbReference type="NCBI Taxonomy" id="656366"/>
    <lineage>
        <taxon>Bacteria</taxon>
        <taxon>Bacillati</taxon>
        <taxon>Actinomycetota</taxon>
        <taxon>Actinomycetes</taxon>
        <taxon>Micrococcales</taxon>
        <taxon>Micrococcaceae</taxon>
        <taxon>Arthrobacter</taxon>
    </lineage>
</organism>
<dbReference type="CDD" id="cd09602">
    <property type="entry name" value="M1_APN"/>
    <property type="match status" value="1"/>
</dbReference>
<proteinExistence type="inferred from homology"/>
<dbReference type="GO" id="GO:0042277">
    <property type="term" value="F:peptide binding"/>
    <property type="evidence" value="ECO:0007669"/>
    <property type="project" value="TreeGrafter"/>
</dbReference>
<evidence type="ECO:0000259" key="14">
    <source>
        <dbReference type="Pfam" id="PF01433"/>
    </source>
</evidence>
<feature type="domain" description="Peptidase M1 membrane alanine aminopeptidase" evidence="14">
    <location>
        <begin position="248"/>
        <end position="461"/>
    </location>
</feature>
<dbReference type="InterPro" id="IPR012778">
    <property type="entry name" value="Pept_M1_aminopeptidase"/>
</dbReference>
<feature type="domain" description="Aminopeptidase N-like N-terminal" evidence="16">
    <location>
        <begin position="103"/>
        <end position="195"/>
    </location>
</feature>
<dbReference type="InterPro" id="IPR014782">
    <property type="entry name" value="Peptidase_M1_dom"/>
</dbReference>
<keyword evidence="7" id="KW-0645">Protease</keyword>
<dbReference type="InterPro" id="IPR024571">
    <property type="entry name" value="ERAP1-like_C_dom"/>
</dbReference>
<dbReference type="Gene3D" id="2.60.40.1730">
    <property type="entry name" value="tricorn interacting facor f3 domain"/>
    <property type="match status" value="1"/>
</dbReference>
<comment type="similarity">
    <text evidence="3">Belongs to the peptidase M1 family.</text>
</comment>
<dbReference type="InterPro" id="IPR001930">
    <property type="entry name" value="Peptidase_M1"/>
</dbReference>
<keyword evidence="9" id="KW-0378">Hydrolase</keyword>
<evidence type="ECO:0000259" key="15">
    <source>
        <dbReference type="Pfam" id="PF11838"/>
    </source>
</evidence>
<dbReference type="InterPro" id="IPR045357">
    <property type="entry name" value="Aminopeptidase_N-like_N"/>
</dbReference>
<evidence type="ECO:0000256" key="7">
    <source>
        <dbReference type="ARBA" id="ARBA00022670"/>
    </source>
</evidence>
<dbReference type="AlphaFoldDB" id="A0A1H5J2U5"/>
<dbReference type="PANTHER" id="PTHR11533:SF174">
    <property type="entry name" value="PUROMYCIN-SENSITIVE AMINOPEPTIDASE-RELATED"/>
    <property type="match status" value="1"/>
</dbReference>
<evidence type="ECO:0000256" key="8">
    <source>
        <dbReference type="ARBA" id="ARBA00022723"/>
    </source>
</evidence>
<dbReference type="GO" id="GO:0016285">
    <property type="term" value="F:alanyl aminopeptidase activity"/>
    <property type="evidence" value="ECO:0007669"/>
    <property type="project" value="UniProtKB-EC"/>
</dbReference>
<dbReference type="GO" id="GO:0008270">
    <property type="term" value="F:zinc ion binding"/>
    <property type="evidence" value="ECO:0007669"/>
    <property type="project" value="InterPro"/>
</dbReference>
<keyword evidence="10" id="KW-0862">Zinc</keyword>
<gene>
    <name evidence="17" type="ORF">SAMN04489740_1482</name>
</gene>
<dbReference type="PRINTS" id="PR00756">
    <property type="entry name" value="ALADIPTASE"/>
</dbReference>
<dbReference type="InterPro" id="IPR027268">
    <property type="entry name" value="Peptidase_M4/M1_CTD_sf"/>
</dbReference>
<evidence type="ECO:0000256" key="10">
    <source>
        <dbReference type="ARBA" id="ARBA00022833"/>
    </source>
</evidence>
<name>A0A1H5J2U5_9MICC</name>
<dbReference type="InterPro" id="IPR050344">
    <property type="entry name" value="Peptidase_M1_aminopeptidases"/>
</dbReference>
<comment type="cofactor">
    <cofactor evidence="2">
        <name>Zn(2+)</name>
        <dbReference type="ChEBI" id="CHEBI:29105"/>
    </cofactor>
</comment>
<accession>A0A1H5J2U5</accession>
<dbReference type="Proteomes" id="UP000182725">
    <property type="component" value="Unassembled WGS sequence"/>
</dbReference>
<keyword evidence="8" id="KW-0479">Metal-binding</keyword>
<evidence type="ECO:0000256" key="1">
    <source>
        <dbReference type="ARBA" id="ARBA00000098"/>
    </source>
</evidence>
<keyword evidence="11" id="KW-0482">Metalloprotease</keyword>
<dbReference type="FunFam" id="2.60.40.1730:FF:000010">
    <property type="entry name" value="Putative aminopeptidase N"/>
    <property type="match status" value="1"/>
</dbReference>
<dbReference type="SUPFAM" id="SSF63737">
    <property type="entry name" value="Leukotriene A4 hydrolase N-terminal domain"/>
    <property type="match status" value="1"/>
</dbReference>
<dbReference type="Pfam" id="PF11838">
    <property type="entry name" value="ERAP1_C"/>
    <property type="match status" value="1"/>
</dbReference>
<dbReference type="FunFam" id="1.10.390.10:FF:000004">
    <property type="entry name" value="Aminopeptidase N"/>
    <property type="match status" value="1"/>
</dbReference>
<dbReference type="Gene3D" id="1.10.390.10">
    <property type="entry name" value="Neutral Protease Domain 2"/>
    <property type="match status" value="1"/>
</dbReference>
<feature type="domain" description="ERAP1-like C-terminal" evidence="15">
    <location>
        <begin position="546"/>
        <end position="862"/>
    </location>
</feature>
<dbReference type="GO" id="GO:0070006">
    <property type="term" value="F:metalloaminopeptidase activity"/>
    <property type="evidence" value="ECO:0007669"/>
    <property type="project" value="TreeGrafter"/>
</dbReference>
<dbReference type="InterPro" id="IPR042097">
    <property type="entry name" value="Aminopeptidase_N-like_N_sf"/>
</dbReference>
<evidence type="ECO:0000256" key="2">
    <source>
        <dbReference type="ARBA" id="ARBA00001947"/>
    </source>
</evidence>
<dbReference type="GO" id="GO:0005737">
    <property type="term" value="C:cytoplasm"/>
    <property type="evidence" value="ECO:0007669"/>
    <property type="project" value="TreeGrafter"/>
</dbReference>
<evidence type="ECO:0000256" key="11">
    <source>
        <dbReference type="ARBA" id="ARBA00023049"/>
    </source>
</evidence>
<dbReference type="GO" id="GO:0043171">
    <property type="term" value="P:peptide catabolic process"/>
    <property type="evidence" value="ECO:0007669"/>
    <property type="project" value="TreeGrafter"/>
</dbReference>
<keyword evidence="6 17" id="KW-0031">Aminopeptidase</keyword>
<dbReference type="NCBIfam" id="TIGR02412">
    <property type="entry name" value="pepN_strep_liv"/>
    <property type="match status" value="1"/>
</dbReference>
<evidence type="ECO:0000256" key="5">
    <source>
        <dbReference type="ARBA" id="ARBA00015611"/>
    </source>
</evidence>
<evidence type="ECO:0000256" key="4">
    <source>
        <dbReference type="ARBA" id="ARBA00012564"/>
    </source>
</evidence>
<comment type="catalytic activity">
    <reaction evidence="1">
        <text>Release of an N-terminal amino acid, Xaa-|-Yaa- from a peptide, amide or arylamide. Xaa is preferably Ala, but may be most amino acids including Pro (slow action). When a terminal hydrophobic residue is followed by a prolyl residue, the two may be released as an intact Xaa-Pro dipeptide.</text>
        <dbReference type="EC" id="3.4.11.2"/>
    </reaction>
</comment>
<evidence type="ECO:0000313" key="17">
    <source>
        <dbReference type="EMBL" id="SEE46607.1"/>
    </source>
</evidence>
<evidence type="ECO:0000256" key="6">
    <source>
        <dbReference type="ARBA" id="ARBA00022438"/>
    </source>
</evidence>
<reference evidence="17 18" key="1">
    <citation type="submission" date="2016-10" db="EMBL/GenBank/DDBJ databases">
        <authorList>
            <person name="de Groot N.N."/>
        </authorList>
    </citation>
    <scope>NUCLEOTIDE SEQUENCE [LARGE SCALE GENOMIC DNA]</scope>
    <source>
        <strain evidence="17 18">DSM 22274</strain>
    </source>
</reference>
<evidence type="ECO:0000313" key="18">
    <source>
        <dbReference type="Proteomes" id="UP000182725"/>
    </source>
</evidence>
<dbReference type="GO" id="GO:0006508">
    <property type="term" value="P:proteolysis"/>
    <property type="evidence" value="ECO:0007669"/>
    <property type="project" value="UniProtKB-KW"/>
</dbReference>
<dbReference type="GO" id="GO:0016020">
    <property type="term" value="C:membrane"/>
    <property type="evidence" value="ECO:0007669"/>
    <property type="project" value="TreeGrafter"/>
</dbReference>
<dbReference type="PANTHER" id="PTHR11533">
    <property type="entry name" value="PROTEASE M1 ZINC METALLOPROTEASE"/>
    <property type="match status" value="1"/>
</dbReference>